<evidence type="ECO:0000313" key="2">
    <source>
        <dbReference type="Proteomes" id="UP000030671"/>
    </source>
</evidence>
<proteinExistence type="predicted"/>
<dbReference type="EMBL" id="KI925454">
    <property type="protein sequence ID" value="ETW86734.1"/>
    <property type="molecule type" value="Genomic_DNA"/>
</dbReference>
<dbReference type="Proteomes" id="UP000030671">
    <property type="component" value="Unassembled WGS sequence"/>
</dbReference>
<accession>W4KLY9</accession>
<dbReference type="KEGG" id="hir:HETIRDRAFT_58706"/>
<name>W4KLY9_HETIT</name>
<dbReference type="STRING" id="747525.W4KLY9"/>
<sequence>MPPPPPPPPRPEWPIPTLNVRVDDLAHPGAKLFFESVNPADALRDAVTAVFQWLYVTTASAPAHVRTVDLILRAFPGVAYTTGTHTAKQIHLSLTHVVASASASPARARDEIRGVLTHEAVHCFQHNARGTCPSGLVEGIADWVRLRANLAPPHWRARPTDRWDAGYDATAYFLAWLEARHGPRTVPALNAALDSGSDAASSVSVGPAYDDAVFHHLTGSSVDDLWRAYCAELRARA</sequence>
<dbReference type="InParanoid" id="W4KLY9"/>
<reference evidence="1 2" key="1">
    <citation type="journal article" date="2012" name="New Phytol.">
        <title>Insight into trade-off between wood decay and parasitism from the genome of a fungal forest pathogen.</title>
        <authorList>
            <person name="Olson A."/>
            <person name="Aerts A."/>
            <person name="Asiegbu F."/>
            <person name="Belbahri L."/>
            <person name="Bouzid O."/>
            <person name="Broberg A."/>
            <person name="Canback B."/>
            <person name="Coutinho P.M."/>
            <person name="Cullen D."/>
            <person name="Dalman K."/>
            <person name="Deflorio G."/>
            <person name="van Diepen L.T."/>
            <person name="Dunand C."/>
            <person name="Duplessis S."/>
            <person name="Durling M."/>
            <person name="Gonthier P."/>
            <person name="Grimwood J."/>
            <person name="Fossdal C.G."/>
            <person name="Hansson D."/>
            <person name="Henrissat B."/>
            <person name="Hietala A."/>
            <person name="Himmelstrand K."/>
            <person name="Hoffmeister D."/>
            <person name="Hogberg N."/>
            <person name="James T.Y."/>
            <person name="Karlsson M."/>
            <person name="Kohler A."/>
            <person name="Kues U."/>
            <person name="Lee Y.H."/>
            <person name="Lin Y.C."/>
            <person name="Lind M."/>
            <person name="Lindquist E."/>
            <person name="Lombard V."/>
            <person name="Lucas S."/>
            <person name="Lunden K."/>
            <person name="Morin E."/>
            <person name="Murat C."/>
            <person name="Park J."/>
            <person name="Raffaello T."/>
            <person name="Rouze P."/>
            <person name="Salamov A."/>
            <person name="Schmutz J."/>
            <person name="Solheim H."/>
            <person name="Stahlberg J."/>
            <person name="Velez H."/>
            <person name="de Vries R.P."/>
            <person name="Wiebenga A."/>
            <person name="Woodward S."/>
            <person name="Yakovlev I."/>
            <person name="Garbelotto M."/>
            <person name="Martin F."/>
            <person name="Grigoriev I.V."/>
            <person name="Stenlid J."/>
        </authorList>
    </citation>
    <scope>NUCLEOTIDE SEQUENCE [LARGE SCALE GENOMIC DNA]</scope>
    <source>
        <strain evidence="1 2">TC 32-1</strain>
    </source>
</reference>
<dbReference type="PANTHER" id="PTHR33321:SF12">
    <property type="entry name" value="PLANT BASIC SECRETORY PROTEIN (BSP) FAMILY PROTEIN"/>
    <property type="match status" value="1"/>
</dbReference>
<organism evidence="1 2">
    <name type="scientific">Heterobasidion irregulare (strain TC 32-1)</name>
    <dbReference type="NCBI Taxonomy" id="747525"/>
    <lineage>
        <taxon>Eukaryota</taxon>
        <taxon>Fungi</taxon>
        <taxon>Dikarya</taxon>
        <taxon>Basidiomycota</taxon>
        <taxon>Agaricomycotina</taxon>
        <taxon>Agaricomycetes</taxon>
        <taxon>Russulales</taxon>
        <taxon>Bondarzewiaceae</taxon>
        <taxon>Heterobasidion</taxon>
        <taxon>Heterobasidion annosum species complex</taxon>
    </lineage>
</organism>
<protein>
    <recommendedName>
        <fullName evidence="3">Plant basic secretory protein</fullName>
    </recommendedName>
</protein>
<gene>
    <name evidence="1" type="ORF">HETIRDRAFT_58706</name>
</gene>
<evidence type="ECO:0008006" key="3">
    <source>
        <dbReference type="Google" id="ProtNLM"/>
    </source>
</evidence>
<evidence type="ECO:0000313" key="1">
    <source>
        <dbReference type="EMBL" id="ETW86734.1"/>
    </source>
</evidence>
<dbReference type="eggNOG" id="ENOG502QURC">
    <property type="taxonomic scope" value="Eukaryota"/>
</dbReference>
<keyword evidence="2" id="KW-1185">Reference proteome</keyword>
<dbReference type="GeneID" id="20678445"/>
<dbReference type="RefSeq" id="XP_009540379.1">
    <property type="nucleotide sequence ID" value="XM_009542084.1"/>
</dbReference>
<dbReference type="InterPro" id="IPR007541">
    <property type="entry name" value="Uncharacterised_BSP"/>
</dbReference>
<dbReference type="Pfam" id="PF04450">
    <property type="entry name" value="BSP"/>
    <property type="match status" value="1"/>
</dbReference>
<dbReference type="OrthoDB" id="891726at2759"/>
<dbReference type="HOGENOM" id="CLU_062644_0_1_1"/>
<dbReference type="AlphaFoldDB" id="W4KLY9"/>
<dbReference type="PANTHER" id="PTHR33321">
    <property type="match status" value="1"/>
</dbReference>